<comment type="caution">
    <text evidence="5">The sequence shown here is derived from an EMBL/GenBank/DDBJ whole genome shotgun (WGS) entry which is preliminary data.</text>
</comment>
<evidence type="ECO:0000313" key="6">
    <source>
        <dbReference type="Proteomes" id="UP001500013"/>
    </source>
</evidence>
<keyword evidence="1 2" id="KW-0808">Transferase</keyword>
<dbReference type="NCBIfam" id="NF001209">
    <property type="entry name" value="PRK00175.1"/>
    <property type="match status" value="1"/>
</dbReference>
<comment type="subunit">
    <text evidence="2">Homodimer.</text>
</comment>
<dbReference type="InterPro" id="IPR000073">
    <property type="entry name" value="AB_hydrolase_1"/>
</dbReference>
<feature type="region of interest" description="Disordered" evidence="3">
    <location>
        <begin position="67"/>
        <end position="105"/>
    </location>
</feature>
<dbReference type="PANTHER" id="PTHR32268">
    <property type="entry name" value="HOMOSERINE O-ACETYLTRANSFERASE"/>
    <property type="match status" value="1"/>
</dbReference>
<name>A0ABP5DZ12_9MICO</name>
<organism evidence="5 6">
    <name type="scientific">Terrabacter lapilli</name>
    <dbReference type="NCBI Taxonomy" id="436231"/>
    <lineage>
        <taxon>Bacteria</taxon>
        <taxon>Bacillati</taxon>
        <taxon>Actinomycetota</taxon>
        <taxon>Actinomycetes</taxon>
        <taxon>Micrococcales</taxon>
        <taxon>Intrasporangiaceae</taxon>
        <taxon>Terrabacter</taxon>
    </lineage>
</organism>
<dbReference type="HAMAP" id="MF_00296">
    <property type="entry name" value="MetX_acyltransf"/>
    <property type="match status" value="1"/>
</dbReference>
<dbReference type="InterPro" id="IPR008220">
    <property type="entry name" value="HAT_MetX-like"/>
</dbReference>
<dbReference type="InterPro" id="IPR029058">
    <property type="entry name" value="AB_hydrolase_fold"/>
</dbReference>
<feature type="binding site" evidence="2">
    <location>
        <position position="317"/>
    </location>
    <ligand>
        <name>substrate</name>
    </ligand>
</feature>
<dbReference type="SUPFAM" id="SSF53474">
    <property type="entry name" value="alpha/beta-Hydrolases"/>
    <property type="match status" value="1"/>
</dbReference>
<comment type="caution">
    <text evidence="2">Lacks conserved residue(s) required for the propagation of feature annotation.</text>
</comment>
<evidence type="ECO:0000256" key="3">
    <source>
        <dbReference type="SAM" id="MobiDB-lite"/>
    </source>
</evidence>
<feature type="active site" evidence="2">
    <location>
        <position position="413"/>
    </location>
</feature>
<comment type="subcellular location">
    <subcellularLocation>
        <location evidence="2">Cytoplasm</location>
    </subcellularLocation>
</comment>
<dbReference type="Proteomes" id="UP001500013">
    <property type="component" value="Unassembled WGS sequence"/>
</dbReference>
<proteinExistence type="inferred from homology"/>
<comment type="pathway">
    <text evidence="2">Amino-acid biosynthesis; L-methionine biosynthesis via de novo pathway; O-acetyl-L-homoserine from L-homoserine: step 1/1.</text>
</comment>
<comment type="similarity">
    <text evidence="2">Belongs to the AB hydrolase superfamily. MetX family.</text>
</comment>
<gene>
    <name evidence="2" type="primary">metXA</name>
    <name evidence="5" type="ORF">GCM10009817_30900</name>
</gene>
<evidence type="ECO:0000256" key="2">
    <source>
        <dbReference type="HAMAP-Rule" id="MF_00296"/>
    </source>
</evidence>
<keyword evidence="6" id="KW-1185">Reference proteome</keyword>
<keyword evidence="2" id="KW-0012">Acyltransferase</keyword>
<feature type="compositionally biased region" description="Basic and acidic residues" evidence="3">
    <location>
        <begin position="84"/>
        <end position="105"/>
    </location>
</feature>
<feature type="binding site" evidence="2">
    <location>
        <position position="443"/>
    </location>
    <ligand>
        <name>substrate</name>
    </ligand>
</feature>
<dbReference type="EMBL" id="BAAAPU010000009">
    <property type="protein sequence ID" value="GAA1987203.1"/>
    <property type="molecule type" value="Genomic_DNA"/>
</dbReference>
<accession>A0ABP5DZ12</accession>
<feature type="domain" description="AB hydrolase-1" evidence="4">
    <location>
        <begin position="143"/>
        <end position="446"/>
    </location>
</feature>
<dbReference type="Pfam" id="PF00561">
    <property type="entry name" value="Abhydrolase_1"/>
    <property type="match status" value="1"/>
</dbReference>
<dbReference type="NCBIfam" id="TIGR01392">
    <property type="entry name" value="homoserO_Ac_trn"/>
    <property type="match status" value="1"/>
</dbReference>
<comment type="function">
    <text evidence="2">Transfers an acetyl group from acetyl-CoA to L-homoserine, forming acetyl-L-homoserine.</text>
</comment>
<evidence type="ECO:0000256" key="1">
    <source>
        <dbReference type="ARBA" id="ARBA00022679"/>
    </source>
</evidence>
<dbReference type="EC" id="2.3.1.31" evidence="2"/>
<protein>
    <recommendedName>
        <fullName evidence="2">Homoserine O-acetyltransferase</fullName>
        <shortName evidence="2">HAT</shortName>
        <ecNumber evidence="2">2.3.1.31</ecNumber>
    </recommendedName>
    <alternativeName>
        <fullName evidence="2">Homoserine transacetylase</fullName>
        <shortName evidence="2">HTA</shortName>
    </alternativeName>
</protein>
<feature type="active site" description="Nucleophile" evidence="2">
    <location>
        <position position="247"/>
    </location>
</feature>
<keyword evidence="2" id="KW-0028">Amino-acid biosynthesis</keyword>
<keyword evidence="2" id="KW-0486">Methionine biosynthesis</keyword>
<sequence>MTSPGSLVGNPPSRWGAPGEDLAAPVPGACKREHEEWYPMTVTHRKQGTRRPGHVGAAGGVQHTGVAPFPSGRATPAPAPGHGRPGDGRVDQRGDGVWRDGDPVGRRRFADVGDIELERGGVLPGVRIAYETWGTLNEARDNVILVEHALTGDSHVVGEAGDGHASPGWWNSLIGPGRPVDPGQWFVVAANVLGGCQGSTGPASTAPDGRPWGSRFPYVTVRDQVKAEHRVLADLGIDRLAAVVGGSMGGMRALEWAVSRPDAVERCIVLASTAYATADQIAWCQSQLLAIRHDPDFSGGDYYASGRRPDAGLGLARRIAHITYRTEAELGQRFGREPQLGEDPLQAGERGRFAVESYLDHHAGKLARRFDANSYIVLTEAMNSHDVGRDRGGLRAALARVTADCTVVSVDTDRLYPPRLSDELHAALPASEREHIVSDFGHDGFLIEEDQVGRIVREALGRPRG</sequence>
<keyword evidence="2" id="KW-0963">Cytoplasm</keyword>
<reference evidence="6" key="1">
    <citation type="journal article" date="2019" name="Int. J. Syst. Evol. Microbiol.">
        <title>The Global Catalogue of Microorganisms (GCM) 10K type strain sequencing project: providing services to taxonomists for standard genome sequencing and annotation.</title>
        <authorList>
            <consortium name="The Broad Institute Genomics Platform"/>
            <consortium name="The Broad Institute Genome Sequencing Center for Infectious Disease"/>
            <person name="Wu L."/>
            <person name="Ma J."/>
        </authorList>
    </citation>
    <scope>NUCLEOTIDE SEQUENCE [LARGE SCALE GENOMIC DNA]</scope>
    <source>
        <strain evidence="6">JCM 15628</strain>
    </source>
</reference>
<feature type="active site" evidence="2">
    <location>
        <position position="442"/>
    </location>
</feature>
<evidence type="ECO:0000259" key="4">
    <source>
        <dbReference type="Pfam" id="PF00561"/>
    </source>
</evidence>
<feature type="region of interest" description="Disordered" evidence="3">
    <location>
        <begin position="1"/>
        <end position="26"/>
    </location>
</feature>
<dbReference type="PANTHER" id="PTHR32268:SF11">
    <property type="entry name" value="HOMOSERINE O-ACETYLTRANSFERASE"/>
    <property type="match status" value="1"/>
</dbReference>
<comment type="catalytic activity">
    <reaction evidence="2">
        <text>L-homoserine + acetyl-CoA = O-acetyl-L-homoserine + CoA</text>
        <dbReference type="Rhea" id="RHEA:13701"/>
        <dbReference type="ChEBI" id="CHEBI:57287"/>
        <dbReference type="ChEBI" id="CHEBI:57288"/>
        <dbReference type="ChEBI" id="CHEBI:57476"/>
        <dbReference type="ChEBI" id="CHEBI:57716"/>
        <dbReference type="EC" id="2.3.1.31"/>
    </reaction>
</comment>
<dbReference type="Gene3D" id="3.40.50.1820">
    <property type="entry name" value="alpha/beta hydrolase"/>
    <property type="match status" value="1"/>
</dbReference>
<evidence type="ECO:0000313" key="5">
    <source>
        <dbReference type="EMBL" id="GAA1987203.1"/>
    </source>
</evidence>